<keyword evidence="3" id="KW-0961">Cell wall biogenesis/degradation</keyword>
<gene>
    <name evidence="3" type="primary">khpA</name>
    <name evidence="4" type="ORF">HYR64_06325</name>
</gene>
<evidence type="ECO:0000313" key="4">
    <source>
        <dbReference type="EMBL" id="MBI1756707.1"/>
    </source>
</evidence>
<dbReference type="GO" id="GO:0003723">
    <property type="term" value="F:RNA binding"/>
    <property type="evidence" value="ECO:0007669"/>
    <property type="project" value="UniProtKB-UniRule"/>
</dbReference>
<dbReference type="PANTHER" id="PTHR34654:SF1">
    <property type="entry name" value="RNA-BINDING PROTEIN KHPA"/>
    <property type="match status" value="1"/>
</dbReference>
<dbReference type="GO" id="GO:0009252">
    <property type="term" value="P:peptidoglycan biosynthetic process"/>
    <property type="evidence" value="ECO:0007669"/>
    <property type="project" value="UniProtKB-UniRule"/>
</dbReference>
<reference evidence="4" key="1">
    <citation type="submission" date="2020-07" db="EMBL/GenBank/DDBJ databases">
        <title>Huge and variable diversity of episymbiotic CPR bacteria and DPANN archaea in groundwater ecosystems.</title>
        <authorList>
            <person name="He C.Y."/>
            <person name="Keren R."/>
            <person name="Whittaker M."/>
            <person name="Farag I.F."/>
            <person name="Doudna J."/>
            <person name="Cate J.H.D."/>
            <person name="Banfield J.F."/>
        </authorList>
    </citation>
    <scope>NUCLEOTIDE SEQUENCE</scope>
    <source>
        <strain evidence="4">NC_groundwater_17_Pr7_B-0.1um_64_12</strain>
    </source>
</reference>
<comment type="subunit">
    <text evidence="3">Forms a complex with KhpB.</text>
</comment>
<dbReference type="Gene3D" id="3.30.300.20">
    <property type="match status" value="1"/>
</dbReference>
<comment type="subcellular location">
    <subcellularLocation>
        <location evidence="3">Cytoplasm</location>
    </subcellularLocation>
</comment>
<dbReference type="PANTHER" id="PTHR34654">
    <property type="entry name" value="UPF0109 PROTEIN SCO5592"/>
    <property type="match status" value="1"/>
</dbReference>
<comment type="similarity">
    <text evidence="3">Belongs to the KhpA RNA-binding protein family.</text>
</comment>
<accession>A0A931LSR7</accession>
<protein>
    <recommendedName>
        <fullName evidence="3">RNA-binding protein KhpA</fullName>
    </recommendedName>
    <alternativeName>
        <fullName evidence="3">KH-domain protein A</fullName>
    </alternativeName>
</protein>
<dbReference type="InterPro" id="IPR015946">
    <property type="entry name" value="KH_dom-like_a/b"/>
</dbReference>
<sequence>MSYRPFVEALVRSVVEHPEDVRIEEEVDGSTRIFFVHVAPDDVGKVIGKSGRVVSAIRCVVSAVAAREREKAFVKVPTED</sequence>
<dbReference type="GO" id="GO:0071555">
    <property type="term" value="P:cell wall organization"/>
    <property type="evidence" value="ECO:0007669"/>
    <property type="project" value="UniProtKB-KW"/>
</dbReference>
<organism evidence="4 5">
    <name type="scientific">Fimbriimonas ginsengisoli</name>
    <dbReference type="NCBI Taxonomy" id="1005039"/>
    <lineage>
        <taxon>Bacteria</taxon>
        <taxon>Bacillati</taxon>
        <taxon>Armatimonadota</taxon>
        <taxon>Fimbriimonadia</taxon>
        <taxon>Fimbriimonadales</taxon>
        <taxon>Fimbriimonadaceae</taxon>
        <taxon>Fimbriimonas</taxon>
    </lineage>
</organism>
<keyword evidence="2 3" id="KW-0694">RNA-binding</keyword>
<comment type="function">
    <text evidence="3">A probable RNA chaperone. Forms a complex with KhpB which binds to cellular RNA and controls its expression. Plays a role in peptidoglycan (PG) homeostasis and cell length regulation.</text>
</comment>
<name>A0A931LSR7_FIMGI</name>
<evidence type="ECO:0000256" key="3">
    <source>
        <dbReference type="HAMAP-Rule" id="MF_00088"/>
    </source>
</evidence>
<dbReference type="Pfam" id="PF13083">
    <property type="entry name" value="KH_KhpA-B"/>
    <property type="match status" value="1"/>
</dbReference>
<dbReference type="AlphaFoldDB" id="A0A931LSR7"/>
<evidence type="ECO:0000256" key="2">
    <source>
        <dbReference type="ARBA" id="ARBA00022884"/>
    </source>
</evidence>
<keyword evidence="3" id="KW-0133">Cell shape</keyword>
<dbReference type="Proteomes" id="UP000727962">
    <property type="component" value="Unassembled WGS sequence"/>
</dbReference>
<dbReference type="InterPro" id="IPR020627">
    <property type="entry name" value="KhpA"/>
</dbReference>
<keyword evidence="3" id="KW-0143">Chaperone</keyword>
<dbReference type="CDD" id="cd22533">
    <property type="entry name" value="KH-II_YlqC-like"/>
    <property type="match status" value="1"/>
</dbReference>
<keyword evidence="1 3" id="KW-0963">Cytoplasm</keyword>
<proteinExistence type="inferred from homology"/>
<dbReference type="EMBL" id="JACOSL010000038">
    <property type="protein sequence ID" value="MBI1756707.1"/>
    <property type="molecule type" value="Genomic_DNA"/>
</dbReference>
<evidence type="ECO:0000313" key="5">
    <source>
        <dbReference type="Proteomes" id="UP000727962"/>
    </source>
</evidence>
<comment type="caution">
    <text evidence="4">The sequence shown here is derived from an EMBL/GenBank/DDBJ whole genome shotgun (WGS) entry which is preliminary data.</text>
</comment>
<dbReference type="InterPro" id="IPR009019">
    <property type="entry name" value="KH_sf_prok-type"/>
</dbReference>
<dbReference type="SUPFAM" id="SSF54814">
    <property type="entry name" value="Prokaryotic type KH domain (KH-domain type II)"/>
    <property type="match status" value="1"/>
</dbReference>
<dbReference type="HAMAP" id="MF_00088">
    <property type="entry name" value="KhpA"/>
    <property type="match status" value="1"/>
</dbReference>
<dbReference type="GO" id="GO:0005737">
    <property type="term" value="C:cytoplasm"/>
    <property type="evidence" value="ECO:0007669"/>
    <property type="project" value="UniProtKB-SubCell"/>
</dbReference>
<evidence type="ECO:0000256" key="1">
    <source>
        <dbReference type="ARBA" id="ARBA00022490"/>
    </source>
</evidence>
<dbReference type="GO" id="GO:0008360">
    <property type="term" value="P:regulation of cell shape"/>
    <property type="evidence" value="ECO:0007669"/>
    <property type="project" value="UniProtKB-KW"/>
</dbReference>